<protein>
    <recommendedName>
        <fullName evidence="3">Transposase</fullName>
    </recommendedName>
</protein>
<dbReference type="Proteomes" id="UP000597138">
    <property type="component" value="Unassembled WGS sequence"/>
</dbReference>
<dbReference type="RefSeq" id="WP_075583210.1">
    <property type="nucleotide sequence ID" value="NZ_BMEG01000003.1"/>
</dbReference>
<accession>A0ABQ1RKK8</accession>
<evidence type="ECO:0008006" key="3">
    <source>
        <dbReference type="Google" id="ProtNLM"/>
    </source>
</evidence>
<gene>
    <name evidence="1" type="ORF">GCM10010985_25670</name>
</gene>
<keyword evidence="2" id="KW-1185">Reference proteome</keyword>
<sequence length="62" mass="7386">MGEKTKAQIARELGIRVNLLRNWRLEFEEEERSGTPKRQPVQEDVLAKLLCENVFLRQENEF</sequence>
<dbReference type="Pfam" id="PF01527">
    <property type="entry name" value="HTH_Tnp_1"/>
    <property type="match status" value="1"/>
</dbReference>
<dbReference type="EMBL" id="BMEG01000003">
    <property type="protein sequence ID" value="GGD70018.1"/>
    <property type="molecule type" value="Genomic_DNA"/>
</dbReference>
<organism evidence="1 2">
    <name type="scientific">Caballeronia grimmiae</name>
    <dbReference type="NCBI Taxonomy" id="1071679"/>
    <lineage>
        <taxon>Bacteria</taxon>
        <taxon>Pseudomonadati</taxon>
        <taxon>Pseudomonadota</taxon>
        <taxon>Betaproteobacteria</taxon>
        <taxon>Burkholderiales</taxon>
        <taxon>Burkholderiaceae</taxon>
        <taxon>Caballeronia</taxon>
    </lineage>
</organism>
<evidence type="ECO:0000313" key="2">
    <source>
        <dbReference type="Proteomes" id="UP000597138"/>
    </source>
</evidence>
<dbReference type="InterPro" id="IPR002514">
    <property type="entry name" value="Transposase_8"/>
</dbReference>
<dbReference type="SUPFAM" id="SSF46689">
    <property type="entry name" value="Homeodomain-like"/>
    <property type="match status" value="1"/>
</dbReference>
<dbReference type="Gene3D" id="1.10.10.60">
    <property type="entry name" value="Homeodomain-like"/>
    <property type="match status" value="1"/>
</dbReference>
<dbReference type="InterPro" id="IPR009057">
    <property type="entry name" value="Homeodomain-like_sf"/>
</dbReference>
<evidence type="ECO:0000313" key="1">
    <source>
        <dbReference type="EMBL" id="GGD70018.1"/>
    </source>
</evidence>
<proteinExistence type="predicted"/>
<reference evidence="2" key="1">
    <citation type="journal article" date="2019" name="Int. J. Syst. Evol. Microbiol.">
        <title>The Global Catalogue of Microorganisms (GCM) 10K type strain sequencing project: providing services to taxonomists for standard genome sequencing and annotation.</title>
        <authorList>
            <consortium name="The Broad Institute Genomics Platform"/>
            <consortium name="The Broad Institute Genome Sequencing Center for Infectious Disease"/>
            <person name="Wu L."/>
            <person name="Ma J."/>
        </authorList>
    </citation>
    <scope>NUCLEOTIDE SEQUENCE [LARGE SCALE GENOMIC DNA]</scope>
    <source>
        <strain evidence="2">CGMCC 1.11013</strain>
    </source>
</reference>
<comment type="caution">
    <text evidence="1">The sequence shown here is derived from an EMBL/GenBank/DDBJ whole genome shotgun (WGS) entry which is preliminary data.</text>
</comment>
<name>A0ABQ1RKK8_9BURK</name>